<gene>
    <name evidence="2" type="ORF">CDL12_13057</name>
</gene>
<dbReference type="PANTHER" id="PTHR38225">
    <property type="entry name" value="PROTEIN, PUTATIVE-RELATED"/>
    <property type="match status" value="1"/>
</dbReference>
<dbReference type="AlphaFoldDB" id="A0A2G9H9Y3"/>
<evidence type="ECO:0000256" key="1">
    <source>
        <dbReference type="SAM" id="Phobius"/>
    </source>
</evidence>
<dbReference type="EMBL" id="NKXS01002311">
    <property type="protein sequence ID" value="PIN14318.1"/>
    <property type="molecule type" value="Genomic_DNA"/>
</dbReference>
<keyword evidence="1" id="KW-0812">Transmembrane</keyword>
<reference evidence="3" key="1">
    <citation type="journal article" date="2018" name="Gigascience">
        <title>Genome assembly of the Pink Ipe (Handroanthus impetiginosus, Bignoniaceae), a highly valued, ecologically keystone Neotropical timber forest tree.</title>
        <authorList>
            <person name="Silva-Junior O.B."/>
            <person name="Grattapaglia D."/>
            <person name="Novaes E."/>
            <person name="Collevatti R.G."/>
        </authorList>
    </citation>
    <scope>NUCLEOTIDE SEQUENCE [LARGE SCALE GENOMIC DNA]</scope>
    <source>
        <strain evidence="3">cv. UFG-1</strain>
    </source>
</reference>
<evidence type="ECO:0000313" key="3">
    <source>
        <dbReference type="Proteomes" id="UP000231279"/>
    </source>
</evidence>
<proteinExistence type="predicted"/>
<keyword evidence="3" id="KW-1185">Reference proteome</keyword>
<dbReference type="OrthoDB" id="1667576at2759"/>
<keyword evidence="1" id="KW-1133">Transmembrane helix</keyword>
<dbReference type="Proteomes" id="UP000231279">
    <property type="component" value="Unassembled WGS sequence"/>
</dbReference>
<protein>
    <submittedName>
        <fullName evidence="2">Uncharacterized protein</fullName>
    </submittedName>
</protein>
<comment type="caution">
    <text evidence="2">The sequence shown here is derived from an EMBL/GenBank/DDBJ whole genome shotgun (WGS) entry which is preliminary data.</text>
</comment>
<sequence>MDFHYFYDMWGLRGCLGNSSNTVDAEMSVLRYRIEQVRMKERSNTRSNLIHGWNYRPGYDVVKKKPSMLLTSIQLASIVGRTVGLVFFSGSLCIFLVSLIFHHGQIK</sequence>
<evidence type="ECO:0000313" key="2">
    <source>
        <dbReference type="EMBL" id="PIN14318.1"/>
    </source>
</evidence>
<dbReference type="PANTHER" id="PTHR38225:SF3">
    <property type="entry name" value="RX N-TERMINAL DOMAIN-CONTAINING PROTEIN"/>
    <property type="match status" value="1"/>
</dbReference>
<accession>A0A2G9H9Y3</accession>
<name>A0A2G9H9Y3_9LAMI</name>
<feature type="transmembrane region" description="Helical" evidence="1">
    <location>
        <begin position="78"/>
        <end position="101"/>
    </location>
</feature>
<keyword evidence="1" id="KW-0472">Membrane</keyword>
<organism evidence="2 3">
    <name type="scientific">Handroanthus impetiginosus</name>
    <dbReference type="NCBI Taxonomy" id="429701"/>
    <lineage>
        <taxon>Eukaryota</taxon>
        <taxon>Viridiplantae</taxon>
        <taxon>Streptophyta</taxon>
        <taxon>Embryophyta</taxon>
        <taxon>Tracheophyta</taxon>
        <taxon>Spermatophyta</taxon>
        <taxon>Magnoliopsida</taxon>
        <taxon>eudicotyledons</taxon>
        <taxon>Gunneridae</taxon>
        <taxon>Pentapetalae</taxon>
        <taxon>asterids</taxon>
        <taxon>lamiids</taxon>
        <taxon>Lamiales</taxon>
        <taxon>Bignoniaceae</taxon>
        <taxon>Crescentiina</taxon>
        <taxon>Tabebuia alliance</taxon>
        <taxon>Handroanthus</taxon>
    </lineage>
</organism>